<sequence length="217" mass="22931">MAATPQNTERSTVAGGAQRSRSMPSRVVPPIELPASVDELARAAAAQLGWNGIVLPETTILGRKVCVVAKLRTDVHAERIAMGAGPVADRATVDTWTWPELAGTAPAPAAEIVGVLAVARHWRTAMASAVPFARYGEAAMVLPSPAVLTEDYVGNCLPRARAYGLAVVTADPNAVVDLDLEGRTERVVLAEDPVSRLVNELVYDHLLRTAEVPASLD</sequence>
<evidence type="ECO:0000313" key="2">
    <source>
        <dbReference type="EMBL" id="KDN16844.1"/>
    </source>
</evidence>
<organism evidence="2 3">
    <name type="scientific">Amycolatopsis rifamycinica</name>
    <dbReference type="NCBI Taxonomy" id="287986"/>
    <lineage>
        <taxon>Bacteria</taxon>
        <taxon>Bacillati</taxon>
        <taxon>Actinomycetota</taxon>
        <taxon>Actinomycetes</taxon>
        <taxon>Pseudonocardiales</taxon>
        <taxon>Pseudonocardiaceae</taxon>
        <taxon>Amycolatopsis</taxon>
    </lineage>
</organism>
<dbReference type="AlphaFoldDB" id="A0A066TY68"/>
<protein>
    <submittedName>
        <fullName evidence="2">Uncharacterized protein</fullName>
    </submittedName>
</protein>
<dbReference type="EMBL" id="JMQI01000079">
    <property type="protein sequence ID" value="KDN16844.1"/>
    <property type="molecule type" value="Genomic_DNA"/>
</dbReference>
<evidence type="ECO:0000313" key="3">
    <source>
        <dbReference type="Proteomes" id="UP000027345"/>
    </source>
</evidence>
<accession>A0A066TY68</accession>
<dbReference type="Proteomes" id="UP000027345">
    <property type="component" value="Unassembled WGS sequence"/>
</dbReference>
<name>A0A066TY68_9PSEU</name>
<dbReference type="RefSeq" id="WP_043788797.1">
    <property type="nucleotide sequence ID" value="NZ_JMQI01000079.1"/>
</dbReference>
<reference evidence="2 3" key="1">
    <citation type="submission" date="2014-05" db="EMBL/GenBank/DDBJ databases">
        <title>Draft genome sequence of Amycolatopsis rifamycinica DSM 46095.</title>
        <authorList>
            <person name="Lal R."/>
            <person name="Saxena A."/>
            <person name="Kumari R."/>
            <person name="Mukherjee U."/>
            <person name="Singh P."/>
            <person name="Sangwan N."/>
            <person name="Mahato N.K."/>
        </authorList>
    </citation>
    <scope>NUCLEOTIDE SEQUENCE [LARGE SCALE GENOMIC DNA]</scope>
    <source>
        <strain evidence="2 3">DSM 46095</strain>
    </source>
</reference>
<feature type="compositionally biased region" description="Polar residues" evidence="1">
    <location>
        <begin position="1"/>
        <end position="11"/>
    </location>
</feature>
<evidence type="ECO:0000256" key="1">
    <source>
        <dbReference type="SAM" id="MobiDB-lite"/>
    </source>
</evidence>
<dbReference type="OrthoDB" id="3677403at2"/>
<gene>
    <name evidence="2" type="ORF">DV20_40740</name>
</gene>
<dbReference type="STRING" id="287986.DV20_40740"/>
<proteinExistence type="predicted"/>
<comment type="caution">
    <text evidence="2">The sequence shown here is derived from an EMBL/GenBank/DDBJ whole genome shotgun (WGS) entry which is preliminary data.</text>
</comment>
<keyword evidence="3" id="KW-1185">Reference proteome</keyword>
<dbReference type="eggNOG" id="ENOG5033T1R">
    <property type="taxonomic scope" value="Bacteria"/>
</dbReference>
<feature type="region of interest" description="Disordered" evidence="1">
    <location>
        <begin position="1"/>
        <end position="27"/>
    </location>
</feature>